<dbReference type="EMBL" id="GBRH01240824">
    <property type="protein sequence ID" value="JAD57071.1"/>
    <property type="molecule type" value="Transcribed_RNA"/>
</dbReference>
<organism evidence="1">
    <name type="scientific">Arundo donax</name>
    <name type="common">Giant reed</name>
    <name type="synonym">Donax arundinaceus</name>
    <dbReference type="NCBI Taxonomy" id="35708"/>
    <lineage>
        <taxon>Eukaryota</taxon>
        <taxon>Viridiplantae</taxon>
        <taxon>Streptophyta</taxon>
        <taxon>Embryophyta</taxon>
        <taxon>Tracheophyta</taxon>
        <taxon>Spermatophyta</taxon>
        <taxon>Magnoliopsida</taxon>
        <taxon>Liliopsida</taxon>
        <taxon>Poales</taxon>
        <taxon>Poaceae</taxon>
        <taxon>PACMAD clade</taxon>
        <taxon>Arundinoideae</taxon>
        <taxon>Arundineae</taxon>
        <taxon>Arundo</taxon>
    </lineage>
</organism>
<reference evidence="1" key="1">
    <citation type="submission" date="2014-09" db="EMBL/GenBank/DDBJ databases">
        <authorList>
            <person name="Magalhaes I.L.F."/>
            <person name="Oliveira U."/>
            <person name="Santos F.R."/>
            <person name="Vidigal T.H.D.A."/>
            <person name="Brescovit A.D."/>
            <person name="Santos A.J."/>
        </authorList>
    </citation>
    <scope>NUCLEOTIDE SEQUENCE</scope>
    <source>
        <tissue evidence="1">Shoot tissue taken approximately 20 cm above the soil surface</tissue>
    </source>
</reference>
<sequence>MHALSYNFGILLHGLKKTIGFIIGYVRCKALSKCQSIRERKVRLQLHQQ</sequence>
<name>A0A0A9B143_ARUDO</name>
<proteinExistence type="predicted"/>
<evidence type="ECO:0000313" key="1">
    <source>
        <dbReference type="EMBL" id="JAD57071.1"/>
    </source>
</evidence>
<reference evidence="1" key="2">
    <citation type="journal article" date="2015" name="Data Brief">
        <title>Shoot transcriptome of the giant reed, Arundo donax.</title>
        <authorList>
            <person name="Barrero R.A."/>
            <person name="Guerrero F.D."/>
            <person name="Moolhuijzen P."/>
            <person name="Goolsby J.A."/>
            <person name="Tidwell J."/>
            <person name="Bellgard S.E."/>
            <person name="Bellgard M.I."/>
        </authorList>
    </citation>
    <scope>NUCLEOTIDE SEQUENCE</scope>
    <source>
        <tissue evidence="1">Shoot tissue taken approximately 20 cm above the soil surface</tissue>
    </source>
</reference>
<dbReference type="AlphaFoldDB" id="A0A0A9B143"/>
<protein>
    <submittedName>
        <fullName evidence="1">Uncharacterized protein</fullName>
    </submittedName>
</protein>
<accession>A0A0A9B143</accession>